<dbReference type="FunFam" id="3.30.70.330:FF:000385">
    <property type="entry name" value="Polyadenylate-binding protein"/>
    <property type="match status" value="1"/>
</dbReference>
<dbReference type="FunFam" id="3.30.70.330:FF:000003">
    <property type="entry name" value="Polyadenylate-binding protein"/>
    <property type="match status" value="1"/>
</dbReference>
<dbReference type="InterPro" id="IPR000504">
    <property type="entry name" value="RRM_dom"/>
</dbReference>
<feature type="compositionally biased region" description="Low complexity" evidence="10">
    <location>
        <begin position="494"/>
        <end position="503"/>
    </location>
</feature>
<dbReference type="PANTHER" id="PTHR24012">
    <property type="entry name" value="RNA BINDING PROTEIN"/>
    <property type="match status" value="1"/>
</dbReference>
<keyword evidence="7" id="KW-0539">Nucleus</keyword>
<dbReference type="SMART" id="SM00361">
    <property type="entry name" value="RRM_1"/>
    <property type="match status" value="4"/>
</dbReference>
<feature type="region of interest" description="Disordered" evidence="10">
    <location>
        <begin position="494"/>
        <end position="518"/>
    </location>
</feature>
<accession>A0A7S3GQC3</accession>
<dbReference type="InterPro" id="IPR036053">
    <property type="entry name" value="PABP-dom"/>
</dbReference>
<comment type="subcellular location">
    <subcellularLocation>
        <location evidence="2 9">Cytoplasm</location>
    </subcellularLocation>
    <subcellularLocation>
        <location evidence="1">Nucleus</location>
    </subcellularLocation>
</comment>
<dbReference type="InterPro" id="IPR035979">
    <property type="entry name" value="RBD_domain_sf"/>
</dbReference>
<dbReference type="InterPro" id="IPR034364">
    <property type="entry name" value="PABP_RRM1"/>
</dbReference>
<proteinExistence type="inferred from homology"/>
<dbReference type="CDD" id="cd12381">
    <property type="entry name" value="RRM4_I_PABPs"/>
    <property type="match status" value="1"/>
</dbReference>
<dbReference type="InterPro" id="IPR002004">
    <property type="entry name" value="PABP_HYD_C"/>
</dbReference>
<evidence type="ECO:0000256" key="10">
    <source>
        <dbReference type="SAM" id="MobiDB-lite"/>
    </source>
</evidence>
<evidence type="ECO:0000256" key="1">
    <source>
        <dbReference type="ARBA" id="ARBA00004123"/>
    </source>
</evidence>
<evidence type="ECO:0000256" key="6">
    <source>
        <dbReference type="ARBA" id="ARBA00022884"/>
    </source>
</evidence>
<dbReference type="InterPro" id="IPR012677">
    <property type="entry name" value="Nucleotide-bd_a/b_plait_sf"/>
</dbReference>
<reference evidence="13" key="1">
    <citation type="submission" date="2021-01" db="EMBL/GenBank/DDBJ databases">
        <authorList>
            <person name="Corre E."/>
            <person name="Pelletier E."/>
            <person name="Niang G."/>
            <person name="Scheremetjew M."/>
            <person name="Finn R."/>
            <person name="Kale V."/>
            <person name="Holt S."/>
            <person name="Cochrane G."/>
            <person name="Meng A."/>
            <person name="Brown T."/>
            <person name="Cohen L."/>
        </authorList>
    </citation>
    <scope>NUCLEOTIDE SEQUENCE</scope>
    <source>
        <strain evidence="13">CCAP 955/1</strain>
    </source>
</reference>
<evidence type="ECO:0000256" key="3">
    <source>
        <dbReference type="ARBA" id="ARBA00008557"/>
    </source>
</evidence>
<evidence type="ECO:0000256" key="4">
    <source>
        <dbReference type="ARBA" id="ARBA00022490"/>
    </source>
</evidence>
<dbReference type="Pfam" id="PF00076">
    <property type="entry name" value="RRM_1"/>
    <property type="match status" value="4"/>
</dbReference>
<keyword evidence="6 8" id="KW-0694">RNA-binding</keyword>
<evidence type="ECO:0000256" key="5">
    <source>
        <dbReference type="ARBA" id="ARBA00022737"/>
    </source>
</evidence>
<dbReference type="Gene3D" id="1.10.1900.10">
    <property type="entry name" value="c-terminal domain of poly(a) binding protein"/>
    <property type="match status" value="1"/>
</dbReference>
<evidence type="ECO:0000259" key="12">
    <source>
        <dbReference type="PROSITE" id="PS51309"/>
    </source>
</evidence>
<dbReference type="SMART" id="SM00360">
    <property type="entry name" value="RRM"/>
    <property type="match status" value="4"/>
</dbReference>
<protein>
    <recommendedName>
        <fullName evidence="9">Polyadenylate-binding protein</fullName>
        <shortName evidence="9">PABP</shortName>
    </recommendedName>
</protein>
<evidence type="ECO:0000256" key="8">
    <source>
        <dbReference type="PROSITE-ProRule" id="PRU00176"/>
    </source>
</evidence>
<dbReference type="SUPFAM" id="SSF63570">
    <property type="entry name" value="PABC (PABP) domain"/>
    <property type="match status" value="1"/>
</dbReference>
<dbReference type="NCBIfam" id="TIGR01628">
    <property type="entry name" value="PABP-1234"/>
    <property type="match status" value="1"/>
</dbReference>
<evidence type="ECO:0000256" key="2">
    <source>
        <dbReference type="ARBA" id="ARBA00004496"/>
    </source>
</evidence>
<dbReference type="SMART" id="SM00517">
    <property type="entry name" value="PolyA"/>
    <property type="match status" value="1"/>
</dbReference>
<evidence type="ECO:0000256" key="9">
    <source>
        <dbReference type="RuleBase" id="RU362004"/>
    </source>
</evidence>
<dbReference type="CDD" id="cd12378">
    <property type="entry name" value="RRM1_I_PABPs"/>
    <property type="match status" value="1"/>
</dbReference>
<keyword evidence="5" id="KW-0677">Repeat</keyword>
<feature type="region of interest" description="Disordered" evidence="10">
    <location>
        <begin position="593"/>
        <end position="634"/>
    </location>
</feature>
<dbReference type="GO" id="GO:0005634">
    <property type="term" value="C:nucleus"/>
    <property type="evidence" value="ECO:0007669"/>
    <property type="project" value="UniProtKB-SubCell"/>
</dbReference>
<feature type="domain" description="RRM" evidence="11">
    <location>
        <begin position="203"/>
        <end position="284"/>
    </location>
</feature>
<name>A0A7S3GQC3_9STRA</name>
<comment type="similarity">
    <text evidence="3 9">Belongs to the polyadenylate-binding protein type-1 family.</text>
</comment>
<dbReference type="GO" id="GO:0005737">
    <property type="term" value="C:cytoplasm"/>
    <property type="evidence" value="ECO:0007669"/>
    <property type="project" value="UniProtKB-SubCell"/>
</dbReference>
<dbReference type="EMBL" id="HBIC01004216">
    <property type="protein sequence ID" value="CAE0273452.1"/>
    <property type="molecule type" value="Transcribed_RNA"/>
</dbReference>
<comment type="function">
    <text evidence="9">Binds the poly(A) tail of mRNA.</text>
</comment>
<dbReference type="AlphaFoldDB" id="A0A7S3GQC3"/>
<dbReference type="FunFam" id="3.30.70.330:FF:000651">
    <property type="entry name" value="Poly(A) binding protein cytoplasmic 1 like"/>
    <property type="match status" value="1"/>
</dbReference>
<dbReference type="Pfam" id="PF00658">
    <property type="entry name" value="MLLE"/>
    <property type="match status" value="1"/>
</dbReference>
<keyword evidence="4 9" id="KW-0963">Cytoplasm</keyword>
<dbReference type="InterPro" id="IPR045305">
    <property type="entry name" value="RRM2_I_PABPs"/>
</dbReference>
<dbReference type="PROSITE" id="PS51309">
    <property type="entry name" value="PABC"/>
    <property type="match status" value="1"/>
</dbReference>
<dbReference type="InterPro" id="IPR003954">
    <property type="entry name" value="RRM_euk-type"/>
</dbReference>
<dbReference type="GO" id="GO:0003723">
    <property type="term" value="F:RNA binding"/>
    <property type="evidence" value="ECO:0007669"/>
    <property type="project" value="UniProtKB-UniRule"/>
</dbReference>
<sequence>MATTTTQPVPVAAAPAVVPTPTPFQSASLYVGDLHNEVTESLLFELFNRVGPVASIRVCRDSVTRRSLGYAYVNFHHVHDAERALDTMNFTDIKERPCRIMWSQRDPSLRKSGVGNVFVRNLAPSVDNKGLSDTFSVFGNILSCKVATDENGNSKGYGYVHFETAEAAQDAIQKFNGTLIDDVEVSVGFFVRRSDRAGQADWTNLYTKQFPTSWSEEKLKSVFEAYGTVVNVAITTDADGKSKGFGFINFAEHDAAAKALAELANKKFEEGEESFELYVSRAQKKNERTREIKTRLDALNHERVSKYQGMNLYVKNISDTVSDETFRETFAPFGTITSARIMRDTNDLKTSKGFGFVCYSSPEEATRAVTELNGKNLDGKPLVVTLHQRKEHRRAHLAATYAPQNMRFPQGMQGGMPMAPFMGMYMPQGQPGFPQGPQGQPRGMMMPFGGPNGPMGGRGQMNPRGMPQQQFAPRPGFFPPQGGIPPFIQGGAPIPGQGPQGQFKRVPGQGPGPQGNFPPMQAGMVQGRGVGARPPQVGGMPMPMGGPQVRGGPGAGVGGPRPMGFPQQGMPPHMQQQQGVRGAVKFNNQVRNQQPGMPMQQQQQQFHQAQQVQQAPAGGDFSDEALASADPHTQKNMIGERLYPLIREHQPEQAGKITGMLLEMDNGELLNLIESPDALLSKIDEALNVLRNHKGADE</sequence>
<feature type="domain" description="RRM" evidence="11">
    <location>
        <begin position="310"/>
        <end position="389"/>
    </location>
</feature>
<dbReference type="FunFam" id="1.10.1900.10:FF:000004">
    <property type="entry name" value="Polyadenylate-binding protein"/>
    <property type="match status" value="1"/>
</dbReference>
<feature type="domain" description="RRM" evidence="11">
    <location>
        <begin position="115"/>
        <end position="192"/>
    </location>
</feature>
<dbReference type="CDD" id="cd12379">
    <property type="entry name" value="RRM2_I_PABPs"/>
    <property type="match status" value="1"/>
</dbReference>
<feature type="domain" description="PABC" evidence="12">
    <location>
        <begin position="618"/>
        <end position="695"/>
    </location>
</feature>
<feature type="domain" description="RRM" evidence="11">
    <location>
        <begin position="27"/>
        <end position="105"/>
    </location>
</feature>
<evidence type="ECO:0000256" key="7">
    <source>
        <dbReference type="ARBA" id="ARBA00023242"/>
    </source>
</evidence>
<dbReference type="PROSITE" id="PS50102">
    <property type="entry name" value="RRM"/>
    <property type="match status" value="4"/>
</dbReference>
<feature type="compositionally biased region" description="Low complexity" evidence="10">
    <location>
        <begin position="593"/>
        <end position="619"/>
    </location>
</feature>
<dbReference type="InterPro" id="IPR006515">
    <property type="entry name" value="PABP_1234"/>
</dbReference>
<evidence type="ECO:0000313" key="13">
    <source>
        <dbReference type="EMBL" id="CAE0273452.1"/>
    </source>
</evidence>
<organism evidence="13">
    <name type="scientific">Spumella elongata</name>
    <dbReference type="NCBI Taxonomy" id="89044"/>
    <lineage>
        <taxon>Eukaryota</taxon>
        <taxon>Sar</taxon>
        <taxon>Stramenopiles</taxon>
        <taxon>Ochrophyta</taxon>
        <taxon>Chrysophyceae</taxon>
        <taxon>Chromulinales</taxon>
        <taxon>Chromulinaceae</taxon>
        <taxon>Spumella</taxon>
    </lineage>
</organism>
<dbReference type="SUPFAM" id="SSF54928">
    <property type="entry name" value="RNA-binding domain, RBD"/>
    <property type="match status" value="2"/>
</dbReference>
<evidence type="ECO:0000259" key="11">
    <source>
        <dbReference type="PROSITE" id="PS50102"/>
    </source>
</evidence>
<gene>
    <name evidence="13" type="ORF">SELO1098_LOCUS2278</name>
</gene>
<dbReference type="Gene3D" id="3.30.70.330">
    <property type="match status" value="4"/>
</dbReference>